<dbReference type="InterPro" id="IPR027588">
    <property type="entry name" value="XXXCH_dom_fam"/>
</dbReference>
<evidence type="ECO:0000313" key="1">
    <source>
        <dbReference type="EMBL" id="QTA83561.1"/>
    </source>
</evidence>
<dbReference type="Proteomes" id="UP000663720">
    <property type="component" value="Chromosome"/>
</dbReference>
<gene>
    <name evidence="1" type="ORF">dnl_59740</name>
</gene>
<evidence type="ECO:0000313" key="2">
    <source>
        <dbReference type="Proteomes" id="UP000663720"/>
    </source>
</evidence>
<name>A0A975GJC9_9BACT</name>
<accession>A0A975GJC9</accession>
<proteinExistence type="predicted"/>
<dbReference type="AlphaFoldDB" id="A0A975GJC9"/>
<protein>
    <submittedName>
        <fullName evidence="1">XXXCH domain-containing-protein</fullName>
    </submittedName>
</protein>
<dbReference type="KEGG" id="dli:dnl_59740"/>
<dbReference type="RefSeq" id="WP_207689385.1">
    <property type="nucleotide sequence ID" value="NZ_CP061799.1"/>
</dbReference>
<keyword evidence="2" id="KW-1185">Reference proteome</keyword>
<sequence>MSGSKISYEGMTKNQVSQFLREIADRLEGKTPEEGLQFDVDPGDFLKLQIKMKKELCGFSMSIKLKEGYEGLPLEESLKNRRPKYKKLKKNMKITFREISNNLINNILPNDSIVSLFLTDSKLMITCFDKGDEYYEEYSNACEKFRLAFEAKEIEACKIAFAELTQIKTKCHKQYK</sequence>
<organism evidence="1 2">
    <name type="scientific">Desulfonema limicola</name>
    <dbReference type="NCBI Taxonomy" id="45656"/>
    <lineage>
        <taxon>Bacteria</taxon>
        <taxon>Pseudomonadati</taxon>
        <taxon>Thermodesulfobacteriota</taxon>
        <taxon>Desulfobacteria</taxon>
        <taxon>Desulfobacterales</taxon>
        <taxon>Desulfococcaceae</taxon>
        <taxon>Desulfonema</taxon>
    </lineage>
</organism>
<dbReference type="NCBIfam" id="TIGR04358">
    <property type="entry name" value="XXXCH_domain"/>
    <property type="match status" value="1"/>
</dbReference>
<reference evidence="1" key="1">
    <citation type="journal article" date="2021" name="Microb. Physiol.">
        <title>Proteogenomic Insights into the Physiology of Marine, Sulfate-Reducing, Filamentous Desulfonema limicola and Desulfonema magnum.</title>
        <authorList>
            <person name="Schnaars V."/>
            <person name="Wohlbrand L."/>
            <person name="Scheve S."/>
            <person name="Hinrichs C."/>
            <person name="Reinhardt R."/>
            <person name="Rabus R."/>
        </authorList>
    </citation>
    <scope>NUCLEOTIDE SEQUENCE</scope>
    <source>
        <strain evidence="1">5ac10</strain>
    </source>
</reference>
<dbReference type="EMBL" id="CP061799">
    <property type="protein sequence ID" value="QTA83561.1"/>
    <property type="molecule type" value="Genomic_DNA"/>
</dbReference>